<dbReference type="RefSeq" id="WP_136463010.1">
    <property type="nucleotide sequence ID" value="NZ_SRKY01000002.1"/>
</dbReference>
<dbReference type="CDD" id="cd01949">
    <property type="entry name" value="GGDEF"/>
    <property type="match status" value="1"/>
</dbReference>
<dbReference type="EC" id="2.7.7.65" evidence="1"/>
<dbReference type="InterPro" id="IPR043128">
    <property type="entry name" value="Rev_trsase/Diguanyl_cyclase"/>
</dbReference>
<keyword evidence="3" id="KW-0472">Membrane</keyword>
<comment type="catalytic activity">
    <reaction evidence="2">
        <text>2 GTP = 3',3'-c-di-GMP + 2 diphosphate</text>
        <dbReference type="Rhea" id="RHEA:24898"/>
        <dbReference type="ChEBI" id="CHEBI:33019"/>
        <dbReference type="ChEBI" id="CHEBI:37565"/>
        <dbReference type="ChEBI" id="CHEBI:58805"/>
        <dbReference type="EC" id="2.7.7.65"/>
    </reaction>
</comment>
<keyword evidence="3" id="KW-0812">Transmembrane</keyword>
<dbReference type="Gene3D" id="3.30.70.270">
    <property type="match status" value="1"/>
</dbReference>
<evidence type="ECO:0000259" key="4">
    <source>
        <dbReference type="PROSITE" id="PS50887"/>
    </source>
</evidence>
<keyword evidence="3" id="KW-1133">Transmembrane helix</keyword>
<accession>A0A4S4ND60</accession>
<dbReference type="FunFam" id="3.30.70.270:FF:000001">
    <property type="entry name" value="Diguanylate cyclase domain protein"/>
    <property type="match status" value="1"/>
</dbReference>
<evidence type="ECO:0000256" key="1">
    <source>
        <dbReference type="ARBA" id="ARBA00012528"/>
    </source>
</evidence>
<gene>
    <name evidence="5" type="ORF">E4Z66_10935</name>
</gene>
<dbReference type="SUPFAM" id="SSF55073">
    <property type="entry name" value="Nucleotide cyclase"/>
    <property type="match status" value="1"/>
</dbReference>
<name>A0A4S4ND60_9RHOB</name>
<dbReference type="InterPro" id="IPR050469">
    <property type="entry name" value="Diguanylate_Cyclase"/>
</dbReference>
<dbReference type="EMBL" id="SRKY01000002">
    <property type="protein sequence ID" value="THH37414.1"/>
    <property type="molecule type" value="Genomic_DNA"/>
</dbReference>
<dbReference type="PROSITE" id="PS50887">
    <property type="entry name" value="GGDEF"/>
    <property type="match status" value="1"/>
</dbReference>
<feature type="transmembrane region" description="Helical" evidence="3">
    <location>
        <begin position="12"/>
        <end position="34"/>
    </location>
</feature>
<comment type="caution">
    <text evidence="5">The sequence shown here is derived from an EMBL/GenBank/DDBJ whole genome shotgun (WGS) entry which is preliminary data.</text>
</comment>
<dbReference type="SMART" id="SM00267">
    <property type="entry name" value="GGDEF"/>
    <property type="match status" value="1"/>
</dbReference>
<dbReference type="PANTHER" id="PTHR45138">
    <property type="entry name" value="REGULATORY COMPONENTS OF SENSORY TRANSDUCTION SYSTEM"/>
    <property type="match status" value="1"/>
</dbReference>
<feature type="transmembrane region" description="Helical" evidence="3">
    <location>
        <begin position="40"/>
        <end position="62"/>
    </location>
</feature>
<dbReference type="PANTHER" id="PTHR45138:SF9">
    <property type="entry name" value="DIGUANYLATE CYCLASE DGCM-RELATED"/>
    <property type="match status" value="1"/>
</dbReference>
<sequence length="248" mass="27562">MMRIAINDRSDVTRLSLLLTVAALVFVTVVSLTIYPRSLWLWQIAVSWPLTTLITFTTTRMISLQLLEIGRLNAELHRLVSRDRLTNVATRDAFFNRLAERQHSAGIALMVDIDFFKKVNDSHGHLAGDAVIAHVATMLGQEVRVRDIVCRFGGEEFLVYLDGVDEPTAELVAERVRARVARSEITAEGRSIWVTVSIGVSRKLPVSDIQQAVRQADAALYRAKAAGRDCVILTPAEISTLDIRPKAS</sequence>
<evidence type="ECO:0000313" key="6">
    <source>
        <dbReference type="Proteomes" id="UP000306602"/>
    </source>
</evidence>
<dbReference type="InterPro" id="IPR029787">
    <property type="entry name" value="Nucleotide_cyclase"/>
</dbReference>
<dbReference type="NCBIfam" id="TIGR00254">
    <property type="entry name" value="GGDEF"/>
    <property type="match status" value="1"/>
</dbReference>
<dbReference type="Pfam" id="PF00990">
    <property type="entry name" value="GGDEF"/>
    <property type="match status" value="1"/>
</dbReference>
<evidence type="ECO:0000313" key="5">
    <source>
        <dbReference type="EMBL" id="THH37414.1"/>
    </source>
</evidence>
<dbReference type="AlphaFoldDB" id="A0A4S4ND60"/>
<feature type="domain" description="GGDEF" evidence="4">
    <location>
        <begin position="104"/>
        <end position="236"/>
    </location>
</feature>
<dbReference type="OrthoDB" id="9812260at2"/>
<dbReference type="GO" id="GO:0043709">
    <property type="term" value="P:cell adhesion involved in single-species biofilm formation"/>
    <property type="evidence" value="ECO:0007669"/>
    <property type="project" value="TreeGrafter"/>
</dbReference>
<dbReference type="Proteomes" id="UP000306602">
    <property type="component" value="Unassembled WGS sequence"/>
</dbReference>
<dbReference type="GO" id="GO:0052621">
    <property type="term" value="F:diguanylate cyclase activity"/>
    <property type="evidence" value="ECO:0007669"/>
    <property type="project" value="UniProtKB-EC"/>
</dbReference>
<reference evidence="5 6" key="1">
    <citation type="submission" date="2019-04" db="EMBL/GenBank/DDBJ databases">
        <title>Shimia ponticola sp. nov., isolated from seawater.</title>
        <authorList>
            <person name="Kim Y.-O."/>
            <person name="Yoon J.-H."/>
        </authorList>
    </citation>
    <scope>NUCLEOTIDE SEQUENCE [LARGE SCALE GENOMIC DNA]</scope>
    <source>
        <strain evidence="5 6">MYP11</strain>
    </source>
</reference>
<proteinExistence type="predicted"/>
<keyword evidence="6" id="KW-1185">Reference proteome</keyword>
<protein>
    <recommendedName>
        <fullName evidence="1">diguanylate cyclase</fullName>
        <ecNumber evidence="1">2.7.7.65</ecNumber>
    </recommendedName>
</protein>
<organism evidence="5 6">
    <name type="scientific">Aliishimia ponticola</name>
    <dbReference type="NCBI Taxonomy" id="2499833"/>
    <lineage>
        <taxon>Bacteria</taxon>
        <taxon>Pseudomonadati</taxon>
        <taxon>Pseudomonadota</taxon>
        <taxon>Alphaproteobacteria</taxon>
        <taxon>Rhodobacterales</taxon>
        <taxon>Paracoccaceae</taxon>
        <taxon>Aliishimia</taxon>
    </lineage>
</organism>
<evidence type="ECO:0000256" key="3">
    <source>
        <dbReference type="SAM" id="Phobius"/>
    </source>
</evidence>
<dbReference type="InterPro" id="IPR000160">
    <property type="entry name" value="GGDEF_dom"/>
</dbReference>
<dbReference type="GO" id="GO:0005886">
    <property type="term" value="C:plasma membrane"/>
    <property type="evidence" value="ECO:0007669"/>
    <property type="project" value="TreeGrafter"/>
</dbReference>
<dbReference type="GO" id="GO:1902201">
    <property type="term" value="P:negative regulation of bacterial-type flagellum-dependent cell motility"/>
    <property type="evidence" value="ECO:0007669"/>
    <property type="project" value="TreeGrafter"/>
</dbReference>
<evidence type="ECO:0000256" key="2">
    <source>
        <dbReference type="ARBA" id="ARBA00034247"/>
    </source>
</evidence>